<dbReference type="Proteomes" id="UP001165678">
    <property type="component" value="Unassembled WGS sequence"/>
</dbReference>
<evidence type="ECO:0000256" key="6">
    <source>
        <dbReference type="ARBA" id="ARBA00023014"/>
    </source>
</evidence>
<keyword evidence="2" id="KW-0001">2Fe-2S</keyword>
<dbReference type="Gene3D" id="3.90.380.10">
    <property type="entry name" value="Naphthalene 1,2-dioxygenase Alpha Subunit, Chain A, domain 1"/>
    <property type="match status" value="1"/>
</dbReference>
<dbReference type="PANTHER" id="PTHR43756">
    <property type="entry name" value="CHOLINE MONOOXYGENASE, CHLOROPLASTIC"/>
    <property type="match status" value="1"/>
</dbReference>
<dbReference type="GO" id="GO:0051537">
    <property type="term" value="F:2 iron, 2 sulfur cluster binding"/>
    <property type="evidence" value="ECO:0007669"/>
    <property type="project" value="UniProtKB-KW"/>
</dbReference>
<organism evidence="8 9">
    <name type="scientific">Larsenimonas rhizosphaerae</name>
    <dbReference type="NCBI Taxonomy" id="2944682"/>
    <lineage>
        <taxon>Bacteria</taxon>
        <taxon>Pseudomonadati</taxon>
        <taxon>Pseudomonadota</taxon>
        <taxon>Gammaproteobacteria</taxon>
        <taxon>Oceanospirillales</taxon>
        <taxon>Halomonadaceae</taxon>
        <taxon>Larsenimonas</taxon>
    </lineage>
</organism>
<dbReference type="Gene3D" id="2.102.10.10">
    <property type="entry name" value="Rieske [2Fe-2S] iron-sulphur domain"/>
    <property type="match status" value="1"/>
</dbReference>
<name>A0AA42CU59_9GAMM</name>
<evidence type="ECO:0000259" key="7">
    <source>
        <dbReference type="PROSITE" id="PS51296"/>
    </source>
</evidence>
<proteinExistence type="predicted"/>
<keyword evidence="5" id="KW-0408">Iron</keyword>
<dbReference type="AlphaFoldDB" id="A0AA42CU59"/>
<dbReference type="CDD" id="cd03469">
    <property type="entry name" value="Rieske_RO_Alpha_N"/>
    <property type="match status" value="1"/>
</dbReference>
<keyword evidence="8" id="KW-0223">Dioxygenase</keyword>
<keyword evidence="9" id="KW-1185">Reference proteome</keyword>
<dbReference type="PROSITE" id="PS51296">
    <property type="entry name" value="RIESKE"/>
    <property type="match status" value="1"/>
</dbReference>
<dbReference type="CDD" id="cd08884">
    <property type="entry name" value="RHO_alpha_C_GbcA-like"/>
    <property type="match status" value="1"/>
</dbReference>
<evidence type="ECO:0000256" key="4">
    <source>
        <dbReference type="ARBA" id="ARBA00023002"/>
    </source>
</evidence>
<accession>A0AA42CU59</accession>
<keyword evidence="3" id="KW-0479">Metal-binding</keyword>
<dbReference type="GO" id="GO:0005506">
    <property type="term" value="F:iron ion binding"/>
    <property type="evidence" value="ECO:0007669"/>
    <property type="project" value="InterPro"/>
</dbReference>
<gene>
    <name evidence="8" type="ORF">OQ287_06940</name>
</gene>
<evidence type="ECO:0000313" key="8">
    <source>
        <dbReference type="EMBL" id="MCX2523969.1"/>
    </source>
</evidence>
<dbReference type="SUPFAM" id="SSF50022">
    <property type="entry name" value="ISP domain"/>
    <property type="match status" value="1"/>
</dbReference>
<dbReference type="InterPro" id="IPR017941">
    <property type="entry name" value="Rieske_2Fe-2S"/>
</dbReference>
<keyword evidence="4" id="KW-0560">Oxidoreductase</keyword>
<dbReference type="InterPro" id="IPR036922">
    <property type="entry name" value="Rieske_2Fe-2S_sf"/>
</dbReference>
<dbReference type="SUPFAM" id="SSF55961">
    <property type="entry name" value="Bet v1-like"/>
    <property type="match status" value="1"/>
</dbReference>
<dbReference type="GO" id="GO:0051213">
    <property type="term" value="F:dioxygenase activity"/>
    <property type="evidence" value="ECO:0007669"/>
    <property type="project" value="UniProtKB-KW"/>
</dbReference>
<sequence length="429" mass="49064">MHLIDHERLEDSLNDIGTACAQMLSEREPSFSLPQPFYNDERFFALDMKEIYGKEWLFAGMTCEVPKKGNYMTMNIGDNPIVIVRGDQDTVHGFHNVCRHRGSKLCLEEKGKVARLVCPYHQWTYELNGKLLYAGTDMGSDFDMTAYGLKPIHVRTSGGFIFVCISSDEPPAFDEFLETLDHYLEPYDMENTKVAVESNIVEDANWKLVLENNRECYHCNGAHPELLNSLIEFDDTDDPRATDDYKALVARKQADWSAQSVPFELKRIDRRNRLTRTPLLNGVVSMTMDGKPASKKLMGRLQSADMGSLRILHLPNSWNHFMGDHSIVFRVLPISAQKTLVTTKWLVHKDAVEGVDYDPAEMRRVWDATNDQDRKLAENNQRGINSKAYQPGPYSKTYEFGVIEFVTWYSEQMQKNLSNDAPDLKLAKG</sequence>
<protein>
    <submittedName>
        <fullName evidence="8">Aromatic ring-hydroxylating dioxygenase subunit alpha</fullName>
    </submittedName>
</protein>
<dbReference type="Pfam" id="PF00355">
    <property type="entry name" value="Rieske"/>
    <property type="match status" value="1"/>
</dbReference>
<evidence type="ECO:0000256" key="3">
    <source>
        <dbReference type="ARBA" id="ARBA00022723"/>
    </source>
</evidence>
<keyword evidence="6" id="KW-0411">Iron-sulfur</keyword>
<dbReference type="Pfam" id="PF00848">
    <property type="entry name" value="Ring_hydroxyl_A"/>
    <property type="match status" value="1"/>
</dbReference>
<comment type="cofactor">
    <cofactor evidence="1">
        <name>Fe cation</name>
        <dbReference type="ChEBI" id="CHEBI:24875"/>
    </cofactor>
</comment>
<dbReference type="PRINTS" id="PR00090">
    <property type="entry name" value="RNGDIOXGNASE"/>
</dbReference>
<dbReference type="InterPro" id="IPR001663">
    <property type="entry name" value="Rng_hydr_dOase-A"/>
</dbReference>
<evidence type="ECO:0000256" key="2">
    <source>
        <dbReference type="ARBA" id="ARBA00022714"/>
    </source>
</evidence>
<evidence type="ECO:0000256" key="1">
    <source>
        <dbReference type="ARBA" id="ARBA00001962"/>
    </source>
</evidence>
<dbReference type="InterPro" id="IPR015879">
    <property type="entry name" value="Ring_hydroxy_dOase_asu_C_dom"/>
</dbReference>
<dbReference type="EMBL" id="JAPIVE010000002">
    <property type="protein sequence ID" value="MCX2523969.1"/>
    <property type="molecule type" value="Genomic_DNA"/>
</dbReference>
<dbReference type="RefSeq" id="WP_250934762.1">
    <property type="nucleotide sequence ID" value="NZ_JAMLJK010000001.1"/>
</dbReference>
<feature type="domain" description="Rieske" evidence="7">
    <location>
        <begin position="56"/>
        <end position="163"/>
    </location>
</feature>
<reference evidence="8" key="1">
    <citation type="submission" date="2022-11" db="EMBL/GenBank/DDBJ databases">
        <title>Larsenimonas rhizosphaerae sp. nov., isolated from a tidal mudflat.</title>
        <authorList>
            <person name="Lee S.D."/>
            <person name="Kim I.S."/>
        </authorList>
    </citation>
    <scope>NUCLEOTIDE SEQUENCE</scope>
    <source>
        <strain evidence="8">GH2-1</strain>
    </source>
</reference>
<comment type="caution">
    <text evidence="8">The sequence shown here is derived from an EMBL/GenBank/DDBJ whole genome shotgun (WGS) entry which is preliminary data.</text>
</comment>
<evidence type="ECO:0000256" key="5">
    <source>
        <dbReference type="ARBA" id="ARBA00023004"/>
    </source>
</evidence>
<dbReference type="PANTHER" id="PTHR43756:SF5">
    <property type="entry name" value="CHOLINE MONOOXYGENASE, CHLOROPLASTIC"/>
    <property type="match status" value="1"/>
</dbReference>
<evidence type="ECO:0000313" key="9">
    <source>
        <dbReference type="Proteomes" id="UP001165678"/>
    </source>
</evidence>